<evidence type="ECO:0000313" key="3">
    <source>
        <dbReference type="Proteomes" id="UP001234178"/>
    </source>
</evidence>
<sequence length="144" mass="16345">MPQQQQLLLQLQNHCRMMQQQQLRLQQQQQQQMIRTGQPFYPSPQGPFPIGSLPQQQQQNFTRAAVPQTSSVQLPKQQQQQPYMSCPPPHRPLISITDSSGVSDQELQSLRLKNLGSPLLCCYTTHLCAALPSAREAYIKHLSA</sequence>
<keyword evidence="3" id="KW-1185">Reference proteome</keyword>
<comment type="caution">
    <text evidence="2">The sequence shown here is derived from an EMBL/GenBank/DDBJ whole genome shotgun (WGS) entry which is preliminary data.</text>
</comment>
<accession>A0ABR0AT13</accession>
<dbReference type="Proteomes" id="UP001234178">
    <property type="component" value="Unassembled WGS sequence"/>
</dbReference>
<reference evidence="2 3" key="1">
    <citation type="journal article" date="2023" name="Nucleic Acids Res.">
        <title>The hologenome of Daphnia magna reveals possible DNA methylation and microbiome-mediated evolution of the host genome.</title>
        <authorList>
            <person name="Chaturvedi A."/>
            <person name="Li X."/>
            <person name="Dhandapani V."/>
            <person name="Marshall H."/>
            <person name="Kissane S."/>
            <person name="Cuenca-Cambronero M."/>
            <person name="Asole G."/>
            <person name="Calvet F."/>
            <person name="Ruiz-Romero M."/>
            <person name="Marangio P."/>
            <person name="Guigo R."/>
            <person name="Rago D."/>
            <person name="Mirbahai L."/>
            <person name="Eastwood N."/>
            <person name="Colbourne J.K."/>
            <person name="Zhou J."/>
            <person name="Mallon E."/>
            <person name="Orsini L."/>
        </authorList>
    </citation>
    <scope>NUCLEOTIDE SEQUENCE [LARGE SCALE GENOMIC DNA]</scope>
    <source>
        <strain evidence="2">LRV0_1</strain>
    </source>
</reference>
<feature type="compositionally biased region" description="Low complexity" evidence="1">
    <location>
        <begin position="68"/>
        <end position="84"/>
    </location>
</feature>
<evidence type="ECO:0000313" key="2">
    <source>
        <dbReference type="EMBL" id="KAK4028260.1"/>
    </source>
</evidence>
<dbReference type="EMBL" id="JAOYFB010000038">
    <property type="protein sequence ID" value="KAK4028260.1"/>
    <property type="molecule type" value="Genomic_DNA"/>
</dbReference>
<evidence type="ECO:0000256" key="1">
    <source>
        <dbReference type="SAM" id="MobiDB-lite"/>
    </source>
</evidence>
<protein>
    <submittedName>
        <fullName evidence="2">Uncharacterized protein</fullName>
    </submittedName>
</protein>
<feature type="compositionally biased region" description="Polar residues" evidence="1">
    <location>
        <begin position="53"/>
        <end position="62"/>
    </location>
</feature>
<gene>
    <name evidence="2" type="ORF">OUZ56_017540</name>
</gene>
<feature type="region of interest" description="Disordered" evidence="1">
    <location>
        <begin position="37"/>
        <end position="92"/>
    </location>
</feature>
<proteinExistence type="predicted"/>
<name>A0ABR0AT13_9CRUS</name>
<organism evidence="2 3">
    <name type="scientific">Daphnia magna</name>
    <dbReference type="NCBI Taxonomy" id="35525"/>
    <lineage>
        <taxon>Eukaryota</taxon>
        <taxon>Metazoa</taxon>
        <taxon>Ecdysozoa</taxon>
        <taxon>Arthropoda</taxon>
        <taxon>Crustacea</taxon>
        <taxon>Branchiopoda</taxon>
        <taxon>Diplostraca</taxon>
        <taxon>Cladocera</taxon>
        <taxon>Anomopoda</taxon>
        <taxon>Daphniidae</taxon>
        <taxon>Daphnia</taxon>
    </lineage>
</organism>